<gene>
    <name evidence="2" type="ORF">ABLG96_11515</name>
</gene>
<organism evidence="2">
    <name type="scientific">Nakamurella sp. A5-74</name>
    <dbReference type="NCBI Taxonomy" id="3158264"/>
    <lineage>
        <taxon>Bacteria</taxon>
        <taxon>Bacillati</taxon>
        <taxon>Actinomycetota</taxon>
        <taxon>Actinomycetes</taxon>
        <taxon>Nakamurellales</taxon>
        <taxon>Nakamurellaceae</taxon>
        <taxon>Nakamurella</taxon>
    </lineage>
</organism>
<proteinExistence type="predicted"/>
<feature type="transmembrane region" description="Helical" evidence="1">
    <location>
        <begin position="107"/>
        <end position="126"/>
    </location>
</feature>
<keyword evidence="1" id="KW-1133">Transmembrane helix</keyword>
<evidence type="ECO:0000313" key="2">
    <source>
        <dbReference type="EMBL" id="XCG61915.1"/>
    </source>
</evidence>
<dbReference type="RefSeq" id="WP_353647531.1">
    <property type="nucleotide sequence ID" value="NZ_CP159218.1"/>
</dbReference>
<evidence type="ECO:0000256" key="1">
    <source>
        <dbReference type="SAM" id="Phobius"/>
    </source>
</evidence>
<keyword evidence="1" id="KW-0472">Membrane</keyword>
<name>A0AAU8DJG5_9ACTN</name>
<protein>
    <recommendedName>
        <fullName evidence="3">DUF998 domain-containing protein</fullName>
    </recommendedName>
</protein>
<dbReference type="AlphaFoldDB" id="A0AAU8DJG5"/>
<feature type="transmembrane region" description="Helical" evidence="1">
    <location>
        <begin position="17"/>
        <end position="36"/>
    </location>
</feature>
<evidence type="ECO:0008006" key="3">
    <source>
        <dbReference type="Google" id="ProtNLM"/>
    </source>
</evidence>
<feature type="transmembrane region" description="Helical" evidence="1">
    <location>
        <begin position="81"/>
        <end position="100"/>
    </location>
</feature>
<sequence length="167" mass="17539">MHPVTTRRAVSPVFGQLYVSAAVLAFAALFVPLYAWGEQETVMGFVGGSASDGYPPLSSIVNTSSIDSYSLWQGIVSYGEVIALLATLLVLGYVVLAIITAHRRQSFWAPTALLAVSTLGLVMLTAEPDRPSGAVTGTGLGMLWGAVLVVVVTSAVHLFWATRTPSA</sequence>
<accession>A0AAU8DJG5</accession>
<reference evidence="2" key="1">
    <citation type="submission" date="2024-05" db="EMBL/GenBank/DDBJ databases">
        <authorList>
            <person name="Cai S.Y."/>
            <person name="Jin L.M."/>
            <person name="Li H.R."/>
        </authorList>
    </citation>
    <scope>NUCLEOTIDE SEQUENCE</scope>
    <source>
        <strain evidence="2">A5-74</strain>
    </source>
</reference>
<keyword evidence="1" id="KW-0812">Transmembrane</keyword>
<feature type="transmembrane region" description="Helical" evidence="1">
    <location>
        <begin position="138"/>
        <end position="161"/>
    </location>
</feature>
<dbReference type="EMBL" id="CP159218">
    <property type="protein sequence ID" value="XCG61915.1"/>
    <property type="molecule type" value="Genomic_DNA"/>
</dbReference>